<evidence type="ECO:0000313" key="3">
    <source>
        <dbReference type="Proteomes" id="UP001363035"/>
    </source>
</evidence>
<gene>
    <name evidence="2" type="ORF">VJ786_02425</name>
</gene>
<proteinExistence type="predicted"/>
<dbReference type="EMBL" id="JAYLLN010000003">
    <property type="protein sequence ID" value="MEI5983751.1"/>
    <property type="molecule type" value="Genomic_DNA"/>
</dbReference>
<dbReference type="Proteomes" id="UP001363035">
    <property type="component" value="Unassembled WGS sequence"/>
</dbReference>
<evidence type="ECO:0000256" key="1">
    <source>
        <dbReference type="SAM" id="Phobius"/>
    </source>
</evidence>
<dbReference type="RefSeq" id="WP_336557191.1">
    <property type="nucleotide sequence ID" value="NZ_JAYLLN010000003.1"/>
</dbReference>
<accession>A0ABU8I2S5</accession>
<sequence>MEKFRINKGINTPLEFKGLKAQYIWYLAIATLALLFLFALLYYLGIPSWISLGLIGSSGGTMIWVTYRFSDRFGQYGLQKWAARRRCPKVIRIRSRAIFNNPSIKEHKNFLG</sequence>
<reference evidence="2 3" key="1">
    <citation type="submission" date="2024-01" db="EMBL/GenBank/DDBJ databases">
        <title>Sphingobacterium tenebrionis sp. nov., a novel endophyte isolated from tenebrio molitor intestines.</title>
        <authorList>
            <person name="Zhang C."/>
        </authorList>
    </citation>
    <scope>NUCLEOTIDE SEQUENCE [LARGE SCALE GENOMIC DNA]</scope>
    <source>
        <strain evidence="2 3">PU5-4</strain>
    </source>
</reference>
<keyword evidence="1" id="KW-1133">Transmembrane helix</keyword>
<protein>
    <submittedName>
        <fullName evidence="2">DUF4133 domain-containing protein</fullName>
    </submittedName>
</protein>
<evidence type="ECO:0000313" key="2">
    <source>
        <dbReference type="EMBL" id="MEI5983751.1"/>
    </source>
</evidence>
<dbReference type="Pfam" id="PF13571">
    <property type="entry name" value="DUF4133"/>
    <property type="match status" value="1"/>
</dbReference>
<comment type="caution">
    <text evidence="2">The sequence shown here is derived from an EMBL/GenBank/DDBJ whole genome shotgun (WGS) entry which is preliminary data.</text>
</comment>
<feature type="transmembrane region" description="Helical" evidence="1">
    <location>
        <begin position="23"/>
        <end position="43"/>
    </location>
</feature>
<keyword evidence="1" id="KW-0812">Transmembrane</keyword>
<dbReference type="InterPro" id="IPR025407">
    <property type="entry name" value="DUF4133"/>
</dbReference>
<organism evidence="2 3">
    <name type="scientific">Sphingobacterium tenebrionis</name>
    <dbReference type="NCBI Taxonomy" id="3111775"/>
    <lineage>
        <taxon>Bacteria</taxon>
        <taxon>Pseudomonadati</taxon>
        <taxon>Bacteroidota</taxon>
        <taxon>Sphingobacteriia</taxon>
        <taxon>Sphingobacteriales</taxon>
        <taxon>Sphingobacteriaceae</taxon>
        <taxon>Sphingobacterium</taxon>
    </lineage>
</organism>
<name>A0ABU8I2S5_9SPHI</name>
<keyword evidence="3" id="KW-1185">Reference proteome</keyword>
<keyword evidence="1" id="KW-0472">Membrane</keyword>
<feature type="transmembrane region" description="Helical" evidence="1">
    <location>
        <begin position="49"/>
        <end position="67"/>
    </location>
</feature>